<dbReference type="GeneID" id="19893093"/>
<gene>
    <name evidence="2" type="ORF">BBA_10081</name>
</gene>
<dbReference type="InterPro" id="IPR036397">
    <property type="entry name" value="RNaseH_sf"/>
</dbReference>
<feature type="domain" description="Tc1-like transposase DDE" evidence="1">
    <location>
        <begin position="150"/>
        <end position="288"/>
    </location>
</feature>
<dbReference type="InterPro" id="IPR038717">
    <property type="entry name" value="Tc1-like_DDE_dom"/>
</dbReference>
<dbReference type="OrthoDB" id="5153311at2759"/>
<reference evidence="2 3" key="1">
    <citation type="journal article" date="2012" name="Sci. Rep.">
        <title>Genomic perspectives on the evolution of fungal entomopathogenicity in Beauveria bassiana.</title>
        <authorList>
            <person name="Xiao G."/>
            <person name="Ying S.H."/>
            <person name="Zheng P."/>
            <person name="Wang Z.L."/>
            <person name="Zhang S."/>
            <person name="Xie X.Q."/>
            <person name="Shang Y."/>
            <person name="St Leger R.J."/>
            <person name="Zhao G.P."/>
            <person name="Wang C."/>
            <person name="Feng M.G."/>
        </authorList>
    </citation>
    <scope>NUCLEOTIDE SEQUENCE [LARGE SCALE GENOMIC DNA]</scope>
    <source>
        <strain evidence="2 3">ARSEF 2860</strain>
    </source>
</reference>
<dbReference type="RefSeq" id="XP_008603400.1">
    <property type="nucleotide sequence ID" value="XM_008605178.1"/>
</dbReference>
<dbReference type="STRING" id="655819.J4UF19"/>
<dbReference type="InParanoid" id="J4UF19"/>
<dbReference type="GO" id="GO:0003676">
    <property type="term" value="F:nucleic acid binding"/>
    <property type="evidence" value="ECO:0007669"/>
    <property type="project" value="InterPro"/>
</dbReference>
<proteinExistence type="predicted"/>
<dbReference type="EMBL" id="JH725234">
    <property type="protein sequence ID" value="EJP60982.1"/>
    <property type="molecule type" value="Genomic_DNA"/>
</dbReference>
<evidence type="ECO:0000313" key="3">
    <source>
        <dbReference type="Proteomes" id="UP000002762"/>
    </source>
</evidence>
<dbReference type="SUPFAM" id="SSF53098">
    <property type="entry name" value="Ribonuclease H-like"/>
    <property type="match status" value="1"/>
</dbReference>
<dbReference type="InterPro" id="IPR047655">
    <property type="entry name" value="Transpos_IS630-like"/>
</dbReference>
<keyword evidence="3" id="KW-1185">Reference proteome</keyword>
<protein>
    <submittedName>
        <fullName evidence="2">Transposase-like protein</fullName>
    </submittedName>
</protein>
<dbReference type="Proteomes" id="UP000002762">
    <property type="component" value="Unassembled WGS sequence"/>
</dbReference>
<dbReference type="Pfam" id="PF13358">
    <property type="entry name" value="DDE_3"/>
    <property type="match status" value="1"/>
</dbReference>
<evidence type="ECO:0000259" key="1">
    <source>
        <dbReference type="Pfam" id="PF13358"/>
    </source>
</evidence>
<dbReference type="HOGENOM" id="CLU_056788_1_1_1"/>
<dbReference type="PANTHER" id="PTHR46564">
    <property type="entry name" value="TRANSPOSASE"/>
    <property type="match status" value="1"/>
</dbReference>
<dbReference type="InterPro" id="IPR012337">
    <property type="entry name" value="RNaseH-like_sf"/>
</dbReference>
<dbReference type="AlphaFoldDB" id="J4UF19"/>
<evidence type="ECO:0000313" key="2">
    <source>
        <dbReference type="EMBL" id="EJP60982.1"/>
    </source>
</evidence>
<accession>J4UF19</accession>
<dbReference type="Gene3D" id="3.30.420.10">
    <property type="entry name" value="Ribonuclease H-like superfamily/Ribonuclease H"/>
    <property type="match status" value="1"/>
</dbReference>
<organism evidence="2 3">
    <name type="scientific">Beauveria bassiana (strain ARSEF 2860)</name>
    <name type="common">White muscardine disease fungus</name>
    <name type="synonym">Tritirachium shiotae</name>
    <dbReference type="NCBI Taxonomy" id="655819"/>
    <lineage>
        <taxon>Eukaryota</taxon>
        <taxon>Fungi</taxon>
        <taxon>Dikarya</taxon>
        <taxon>Ascomycota</taxon>
        <taxon>Pezizomycotina</taxon>
        <taxon>Sordariomycetes</taxon>
        <taxon>Hypocreomycetidae</taxon>
        <taxon>Hypocreales</taxon>
        <taxon>Cordycipitaceae</taxon>
        <taxon>Beauveria</taxon>
    </lineage>
</organism>
<dbReference type="PANTHER" id="PTHR46564:SF1">
    <property type="entry name" value="TRANSPOSASE"/>
    <property type="match status" value="1"/>
</dbReference>
<name>J4UF19_BEAB2</name>
<sequence length="336" mass="39211">MAPNLSKIKRVELQEVIISKLKGEEKIADEMIGSSIISCSAKTVRNARRNILQHGSIDAPRNNIGRPRKITDWMWHAIDEKNKETSMSFQAIANFLQTAFNVSVDRRTVSREMERRDWSGRKSQDVAKERDQNLRDDWIERRSKYPIDTMIFVDESGCDRSLGMPKKVYGPRGVRPVRVKRFHRGKRIQILPAYTIDGVIYCEVYRENTDTEVFEGFIERLLPFCGRFPQPRSVIFMDNASIHFSQRIKTMIADAGVILEYSSTYSPDLIPIEYFFGSFKNILRSKAQEDIDLIEGDFKFYIEMRIALIREDKEWSKKMARGHFRLAGFFIEDDEI</sequence>
<dbReference type="NCBIfam" id="NF033545">
    <property type="entry name" value="transpos_IS630"/>
    <property type="match status" value="1"/>
</dbReference>